<accession>A0A9P0EKU5</accession>
<sequence length="67" mass="7640">MAGETFEYEYFGYSNMALSRLVQTCYLPSFKSPIQACSWLSKRDTPLFDWPDAAATCDNAALVYVRQ</sequence>
<gene>
    <name evidence="1" type="ORF">CSOL1703_00004947</name>
</gene>
<reference evidence="1 2" key="2">
    <citation type="submission" date="2021-10" db="EMBL/GenBank/DDBJ databases">
        <authorList>
            <person name="Piombo E."/>
        </authorList>
    </citation>
    <scope>NUCLEOTIDE SEQUENCE [LARGE SCALE GENOMIC DNA]</scope>
</reference>
<evidence type="ECO:0000313" key="2">
    <source>
        <dbReference type="Proteomes" id="UP000775872"/>
    </source>
</evidence>
<keyword evidence="2" id="KW-1185">Reference proteome</keyword>
<dbReference type="AlphaFoldDB" id="A0A9P0EKU5"/>
<dbReference type="EMBL" id="CABFOC020000045">
    <property type="protein sequence ID" value="CAH0053077.1"/>
    <property type="molecule type" value="Genomic_DNA"/>
</dbReference>
<protein>
    <submittedName>
        <fullName evidence="1">Uncharacterized protein</fullName>
    </submittedName>
</protein>
<organism evidence="1 2">
    <name type="scientific">Clonostachys solani</name>
    <dbReference type="NCBI Taxonomy" id="160281"/>
    <lineage>
        <taxon>Eukaryota</taxon>
        <taxon>Fungi</taxon>
        <taxon>Dikarya</taxon>
        <taxon>Ascomycota</taxon>
        <taxon>Pezizomycotina</taxon>
        <taxon>Sordariomycetes</taxon>
        <taxon>Hypocreomycetidae</taxon>
        <taxon>Hypocreales</taxon>
        <taxon>Bionectriaceae</taxon>
        <taxon>Clonostachys</taxon>
    </lineage>
</organism>
<proteinExistence type="predicted"/>
<comment type="caution">
    <text evidence="1">The sequence shown here is derived from an EMBL/GenBank/DDBJ whole genome shotgun (WGS) entry which is preliminary data.</text>
</comment>
<name>A0A9P0EKU5_9HYPO</name>
<dbReference type="Proteomes" id="UP000775872">
    <property type="component" value="Unassembled WGS sequence"/>
</dbReference>
<reference evidence="2" key="1">
    <citation type="submission" date="2019-06" db="EMBL/GenBank/DDBJ databases">
        <authorList>
            <person name="Broberg M."/>
        </authorList>
    </citation>
    <scope>NUCLEOTIDE SEQUENCE [LARGE SCALE GENOMIC DNA]</scope>
</reference>
<evidence type="ECO:0000313" key="1">
    <source>
        <dbReference type="EMBL" id="CAH0053077.1"/>
    </source>
</evidence>